<dbReference type="OrthoDB" id="2606812at2"/>
<evidence type="ECO:0000313" key="2">
    <source>
        <dbReference type="Proteomes" id="UP000183410"/>
    </source>
</evidence>
<gene>
    <name evidence="1" type="ORF">SAMN04487969_101879</name>
</gene>
<accession>A0A1I1Z2E3</accession>
<dbReference type="RefSeq" id="WP_046230970.1">
    <property type="nucleotide sequence ID" value="NZ_FONN01000001.1"/>
</dbReference>
<dbReference type="EMBL" id="FONN01000001">
    <property type="protein sequence ID" value="SFE24470.1"/>
    <property type="molecule type" value="Genomic_DNA"/>
</dbReference>
<proteinExistence type="predicted"/>
<keyword evidence="2" id="KW-1185">Reference proteome</keyword>
<protein>
    <submittedName>
        <fullName evidence="1">Uncharacterized protein</fullName>
    </submittedName>
</protein>
<dbReference type="Proteomes" id="UP000183410">
    <property type="component" value="Unassembled WGS sequence"/>
</dbReference>
<reference evidence="2" key="1">
    <citation type="submission" date="2016-10" db="EMBL/GenBank/DDBJ databases">
        <authorList>
            <person name="Varghese N."/>
            <person name="Submissions S."/>
        </authorList>
    </citation>
    <scope>NUCLEOTIDE SEQUENCE [LARGE SCALE GENOMIC DNA]</scope>
    <source>
        <strain evidence="2">CGMCC 1.10223</strain>
    </source>
</reference>
<name>A0A1I1Z2E3_9BACL</name>
<organism evidence="1 2">
    <name type="scientific">Paenibacillus algorifonticola</name>
    <dbReference type="NCBI Taxonomy" id="684063"/>
    <lineage>
        <taxon>Bacteria</taxon>
        <taxon>Bacillati</taxon>
        <taxon>Bacillota</taxon>
        <taxon>Bacilli</taxon>
        <taxon>Bacillales</taxon>
        <taxon>Paenibacillaceae</taxon>
        <taxon>Paenibacillus</taxon>
    </lineage>
</organism>
<dbReference type="AlphaFoldDB" id="A0A1I1Z2E3"/>
<evidence type="ECO:0000313" key="1">
    <source>
        <dbReference type="EMBL" id="SFE24470.1"/>
    </source>
</evidence>
<sequence>MIDYESLWNKSKLYMGKAINKRDEGDFAEFQLWASLFLELLGKAALAYKHPSLIVDPNTPHGFLVAINESQSTDFKTITAKTVFERLQNLVNVPRFDADTKKFCMTLANHRNEELHSGALPFVGMSMDHWLPKFWDVCKMLLEFQNKSLRDLLGPREARATEEIIQARSVSLKAIIEARIQRHRTEVRIKYEGPVPRDVLKVIPVLSDDDQETTTCPSCGSHAVIYGEILDEGPEYIDEEEPWITYQDNQYEITSLKCRVCDLKLNSLDEVTAAGIDHTFEKTITIEPDYEPEYGND</sequence>